<protein>
    <submittedName>
        <fullName evidence="1">Uncharacterized protein</fullName>
    </submittedName>
</protein>
<gene>
    <name evidence="1" type="ORF">O6H91_06G086000</name>
</gene>
<dbReference type="Proteomes" id="UP001162992">
    <property type="component" value="Chromosome 6"/>
</dbReference>
<name>A0ACC2DG86_DIPCM</name>
<proteinExistence type="predicted"/>
<accession>A0ACC2DG86</accession>
<comment type="caution">
    <text evidence="1">The sequence shown here is derived from an EMBL/GenBank/DDBJ whole genome shotgun (WGS) entry which is preliminary data.</text>
</comment>
<evidence type="ECO:0000313" key="1">
    <source>
        <dbReference type="EMBL" id="KAJ7553163.1"/>
    </source>
</evidence>
<keyword evidence="2" id="KW-1185">Reference proteome</keyword>
<dbReference type="EMBL" id="CM055097">
    <property type="protein sequence ID" value="KAJ7553163.1"/>
    <property type="molecule type" value="Genomic_DNA"/>
</dbReference>
<organism evidence="1 2">
    <name type="scientific">Diphasiastrum complanatum</name>
    <name type="common">Issler's clubmoss</name>
    <name type="synonym">Lycopodium complanatum</name>
    <dbReference type="NCBI Taxonomy" id="34168"/>
    <lineage>
        <taxon>Eukaryota</taxon>
        <taxon>Viridiplantae</taxon>
        <taxon>Streptophyta</taxon>
        <taxon>Embryophyta</taxon>
        <taxon>Tracheophyta</taxon>
        <taxon>Lycopodiopsida</taxon>
        <taxon>Lycopodiales</taxon>
        <taxon>Lycopodiaceae</taxon>
        <taxon>Lycopodioideae</taxon>
        <taxon>Diphasiastrum</taxon>
    </lineage>
</organism>
<evidence type="ECO:0000313" key="2">
    <source>
        <dbReference type="Proteomes" id="UP001162992"/>
    </source>
</evidence>
<sequence>MERPVHSQHHLREVHDSLTEVIKQIANEPSLGLYFVQQHVHKVVPVVVSLKVQLVEETQEVVLSTEDAKDALTAVSTMKELGPSVIGKMRTILNSTISSLQDEQNVKRSRVQLGSPFSEGIGQTSNVEGGMASTDASGVETTTSANYKAPTILEWHSETSSSGYICSAFESALQKAGNLGWKTSVLQVSHNMPIDATEAAEVGSFLNTTAEALKQFAVIKPARYVRAVFDSKPQRSDYEAKDDQKILYAEDLERKNDMEEVESRLCIKDLVLEDTYEQLHEEQTAKLEAWLGNS</sequence>
<reference evidence="2" key="1">
    <citation type="journal article" date="2024" name="Proc. Natl. Acad. Sci. U.S.A.">
        <title>Extraordinary preservation of gene collinearity over three hundred million years revealed in homosporous lycophytes.</title>
        <authorList>
            <person name="Li C."/>
            <person name="Wickell D."/>
            <person name="Kuo L.Y."/>
            <person name="Chen X."/>
            <person name="Nie B."/>
            <person name="Liao X."/>
            <person name="Peng D."/>
            <person name="Ji J."/>
            <person name="Jenkins J."/>
            <person name="Williams M."/>
            <person name="Shu S."/>
            <person name="Plott C."/>
            <person name="Barry K."/>
            <person name="Rajasekar S."/>
            <person name="Grimwood J."/>
            <person name="Han X."/>
            <person name="Sun S."/>
            <person name="Hou Z."/>
            <person name="He W."/>
            <person name="Dai G."/>
            <person name="Sun C."/>
            <person name="Schmutz J."/>
            <person name="Leebens-Mack J.H."/>
            <person name="Li F.W."/>
            <person name="Wang L."/>
        </authorList>
    </citation>
    <scope>NUCLEOTIDE SEQUENCE [LARGE SCALE GENOMIC DNA]</scope>
    <source>
        <strain evidence="2">cv. PW_Plant_1</strain>
    </source>
</reference>